<name>A0A8K0KNN2_LADFU</name>
<reference evidence="1" key="1">
    <citation type="submission" date="2013-04" db="EMBL/GenBank/DDBJ databases">
        <authorList>
            <person name="Qu J."/>
            <person name="Murali S.C."/>
            <person name="Bandaranaike D."/>
            <person name="Bellair M."/>
            <person name="Blankenburg K."/>
            <person name="Chao H."/>
            <person name="Dinh H."/>
            <person name="Doddapaneni H."/>
            <person name="Downs B."/>
            <person name="Dugan-Rocha S."/>
            <person name="Elkadiri S."/>
            <person name="Gnanaolivu R.D."/>
            <person name="Hernandez B."/>
            <person name="Javaid M."/>
            <person name="Jayaseelan J.C."/>
            <person name="Lee S."/>
            <person name="Li M."/>
            <person name="Ming W."/>
            <person name="Munidasa M."/>
            <person name="Muniz J."/>
            <person name="Nguyen L."/>
            <person name="Ongeri F."/>
            <person name="Osuji N."/>
            <person name="Pu L.-L."/>
            <person name="Puazo M."/>
            <person name="Qu C."/>
            <person name="Quiroz J."/>
            <person name="Raj R."/>
            <person name="Weissenberger G."/>
            <person name="Xin Y."/>
            <person name="Zou X."/>
            <person name="Han Y."/>
            <person name="Richards S."/>
            <person name="Worley K."/>
            <person name="Muzny D."/>
            <person name="Gibbs R."/>
        </authorList>
    </citation>
    <scope>NUCLEOTIDE SEQUENCE</scope>
    <source>
        <strain evidence="1">Sampled in the wild</strain>
    </source>
</reference>
<dbReference type="OrthoDB" id="348678at2759"/>
<comment type="caution">
    <text evidence="1">The sequence shown here is derived from an EMBL/GenBank/DDBJ whole genome shotgun (WGS) entry which is preliminary data.</text>
</comment>
<accession>A0A8K0KNN2</accession>
<keyword evidence="2" id="KW-1185">Reference proteome</keyword>
<proteinExistence type="predicted"/>
<evidence type="ECO:0000313" key="1">
    <source>
        <dbReference type="EMBL" id="KAG8235543.1"/>
    </source>
</evidence>
<evidence type="ECO:0000313" key="2">
    <source>
        <dbReference type="Proteomes" id="UP000792457"/>
    </source>
</evidence>
<dbReference type="EMBL" id="KZ308921">
    <property type="protein sequence ID" value="KAG8235543.1"/>
    <property type="molecule type" value="Genomic_DNA"/>
</dbReference>
<dbReference type="Proteomes" id="UP000792457">
    <property type="component" value="Unassembled WGS sequence"/>
</dbReference>
<gene>
    <name evidence="1" type="ORF">J437_LFUL015080</name>
</gene>
<organism evidence="1 2">
    <name type="scientific">Ladona fulva</name>
    <name type="common">Scarce chaser dragonfly</name>
    <name type="synonym">Libellula fulva</name>
    <dbReference type="NCBI Taxonomy" id="123851"/>
    <lineage>
        <taxon>Eukaryota</taxon>
        <taxon>Metazoa</taxon>
        <taxon>Ecdysozoa</taxon>
        <taxon>Arthropoda</taxon>
        <taxon>Hexapoda</taxon>
        <taxon>Insecta</taxon>
        <taxon>Pterygota</taxon>
        <taxon>Palaeoptera</taxon>
        <taxon>Odonata</taxon>
        <taxon>Epiprocta</taxon>
        <taxon>Anisoptera</taxon>
        <taxon>Libelluloidea</taxon>
        <taxon>Libellulidae</taxon>
        <taxon>Ladona</taxon>
    </lineage>
</organism>
<dbReference type="AlphaFoldDB" id="A0A8K0KNN2"/>
<protein>
    <submittedName>
        <fullName evidence="1">Uncharacterized protein</fullName>
    </submittedName>
</protein>
<reference evidence="1" key="2">
    <citation type="submission" date="2017-10" db="EMBL/GenBank/DDBJ databases">
        <title>Ladona fulva Genome sequencing and assembly.</title>
        <authorList>
            <person name="Murali S."/>
            <person name="Richards S."/>
            <person name="Bandaranaike D."/>
            <person name="Bellair M."/>
            <person name="Blankenburg K."/>
            <person name="Chao H."/>
            <person name="Dinh H."/>
            <person name="Doddapaneni H."/>
            <person name="Dugan-Rocha S."/>
            <person name="Elkadiri S."/>
            <person name="Gnanaolivu R."/>
            <person name="Hernandez B."/>
            <person name="Skinner E."/>
            <person name="Javaid M."/>
            <person name="Lee S."/>
            <person name="Li M."/>
            <person name="Ming W."/>
            <person name="Munidasa M."/>
            <person name="Muniz J."/>
            <person name="Nguyen L."/>
            <person name="Hughes D."/>
            <person name="Osuji N."/>
            <person name="Pu L.-L."/>
            <person name="Puazo M."/>
            <person name="Qu C."/>
            <person name="Quiroz J."/>
            <person name="Raj R."/>
            <person name="Weissenberger G."/>
            <person name="Xin Y."/>
            <person name="Zou X."/>
            <person name="Han Y."/>
            <person name="Worley K."/>
            <person name="Muzny D."/>
            <person name="Gibbs R."/>
        </authorList>
    </citation>
    <scope>NUCLEOTIDE SEQUENCE</scope>
    <source>
        <strain evidence="1">Sampled in the wild</strain>
    </source>
</reference>
<sequence length="78" mass="9388">MDDVSIPLDTKDQFKLTMNGYFWHITDIHYDVNYTLNGDSRRKQPNSVGLILKVRIEFRRKFVFKDESHREKVKSIQK</sequence>